<comment type="caution">
    <text evidence="3">The sequence shown here is derived from an EMBL/GenBank/DDBJ whole genome shotgun (WGS) entry which is preliminary data.</text>
</comment>
<evidence type="ECO:0000313" key="4">
    <source>
        <dbReference type="Proteomes" id="UP001202328"/>
    </source>
</evidence>
<accession>A0AAD4RUF0</accession>
<evidence type="ECO:0000313" key="3">
    <source>
        <dbReference type="EMBL" id="KAI3830536.1"/>
    </source>
</evidence>
<comment type="similarity">
    <text evidence="1">Belongs to the plant acyltransferase family.</text>
</comment>
<feature type="non-terminal residue" evidence="3">
    <location>
        <position position="1"/>
    </location>
</feature>
<keyword evidence="4" id="KW-1185">Reference proteome</keyword>
<keyword evidence="2" id="KW-0808">Transferase</keyword>
<evidence type="ECO:0000256" key="1">
    <source>
        <dbReference type="ARBA" id="ARBA00009861"/>
    </source>
</evidence>
<dbReference type="Proteomes" id="UP001202328">
    <property type="component" value="Unassembled WGS sequence"/>
</dbReference>
<proteinExistence type="inferred from homology"/>
<evidence type="ECO:0000256" key="2">
    <source>
        <dbReference type="ARBA" id="ARBA00022679"/>
    </source>
</evidence>
<dbReference type="Pfam" id="PF02458">
    <property type="entry name" value="Transferase"/>
    <property type="match status" value="1"/>
</dbReference>
<reference evidence="3" key="1">
    <citation type="submission" date="2022-04" db="EMBL/GenBank/DDBJ databases">
        <title>A functionally conserved STORR gene fusion in Papaver species that diverged 16.8 million years ago.</title>
        <authorList>
            <person name="Catania T."/>
        </authorList>
    </citation>
    <scope>NUCLEOTIDE SEQUENCE</scope>
    <source>
        <strain evidence="3">S-188037</strain>
    </source>
</reference>
<dbReference type="GO" id="GO:0016747">
    <property type="term" value="F:acyltransferase activity, transferring groups other than amino-acyl groups"/>
    <property type="evidence" value="ECO:0007669"/>
    <property type="project" value="TreeGrafter"/>
</dbReference>
<name>A0AAD4RUF0_9MAGN</name>
<dbReference type="InterPro" id="IPR023213">
    <property type="entry name" value="CAT-like_dom_sf"/>
</dbReference>
<dbReference type="PANTHER" id="PTHR31642:SF310">
    <property type="entry name" value="FATTY ALCOHOL:CAFFEOYL-COA ACYLTRANSFERASE"/>
    <property type="match status" value="1"/>
</dbReference>
<sequence length="122" mass="13605">LFNIHVQTVYFYKRPALITEGSSSSSDDDFFNSSVLKDGLSKALVTYYPIAGRLKRNESGRSEIDCTGEGVTFIEAETDSCIEDLGDFTQNEQLMPLVPNLVNDDDDISMYPPLLVQVCKLK</sequence>
<protein>
    <submittedName>
        <fullName evidence="3">Uncharacterized protein</fullName>
    </submittedName>
</protein>
<dbReference type="PANTHER" id="PTHR31642">
    <property type="entry name" value="TRICHOTHECENE 3-O-ACETYLTRANSFERASE"/>
    <property type="match status" value="1"/>
</dbReference>
<gene>
    <name evidence="3" type="ORF">MKW98_030699</name>
</gene>
<dbReference type="InterPro" id="IPR050317">
    <property type="entry name" value="Plant_Fungal_Acyltransferase"/>
</dbReference>
<dbReference type="AlphaFoldDB" id="A0AAD4RUF0"/>
<organism evidence="3 4">
    <name type="scientific">Papaver atlanticum</name>
    <dbReference type="NCBI Taxonomy" id="357466"/>
    <lineage>
        <taxon>Eukaryota</taxon>
        <taxon>Viridiplantae</taxon>
        <taxon>Streptophyta</taxon>
        <taxon>Embryophyta</taxon>
        <taxon>Tracheophyta</taxon>
        <taxon>Spermatophyta</taxon>
        <taxon>Magnoliopsida</taxon>
        <taxon>Ranunculales</taxon>
        <taxon>Papaveraceae</taxon>
        <taxon>Papaveroideae</taxon>
        <taxon>Papaver</taxon>
    </lineage>
</organism>
<dbReference type="EMBL" id="JAJJMB010018262">
    <property type="protein sequence ID" value="KAI3830536.1"/>
    <property type="molecule type" value="Genomic_DNA"/>
</dbReference>
<dbReference type="Gene3D" id="3.30.559.10">
    <property type="entry name" value="Chloramphenicol acetyltransferase-like domain"/>
    <property type="match status" value="1"/>
</dbReference>